<feature type="domain" description="Amidase" evidence="1">
    <location>
        <begin position="10"/>
        <end position="450"/>
    </location>
</feature>
<dbReference type="InterPro" id="IPR023631">
    <property type="entry name" value="Amidase_dom"/>
</dbReference>
<dbReference type="EMBL" id="JAUFQY010000002">
    <property type="protein sequence ID" value="MDN3702731.1"/>
    <property type="molecule type" value="Genomic_DNA"/>
</dbReference>
<dbReference type="Gene3D" id="3.90.1300.10">
    <property type="entry name" value="Amidase signature (AS) domain"/>
    <property type="match status" value="1"/>
</dbReference>
<reference evidence="3" key="1">
    <citation type="journal article" date="2019" name="Int. J. Syst. Evol. Microbiol.">
        <title>The Global Catalogue of Microorganisms (GCM) 10K type strain sequencing project: providing services to taxonomists for standard genome sequencing and annotation.</title>
        <authorList>
            <consortium name="The Broad Institute Genomics Platform"/>
            <consortium name="The Broad Institute Genome Sequencing Center for Infectious Disease"/>
            <person name="Wu L."/>
            <person name="Ma J."/>
        </authorList>
    </citation>
    <scope>NUCLEOTIDE SEQUENCE [LARGE SCALE GENOMIC DNA]</scope>
    <source>
        <strain evidence="3">CECT 7226</strain>
    </source>
</reference>
<protein>
    <submittedName>
        <fullName evidence="2">Amidase family protein</fullName>
    </submittedName>
</protein>
<name>A0ABT8CQJ7_9VIBR</name>
<dbReference type="Proteomes" id="UP001223712">
    <property type="component" value="Unassembled WGS sequence"/>
</dbReference>
<dbReference type="RefSeq" id="WP_290335003.1">
    <property type="nucleotide sequence ID" value="NZ_JAUFQY010000002.1"/>
</dbReference>
<dbReference type="InterPro" id="IPR036928">
    <property type="entry name" value="AS_sf"/>
</dbReference>
<accession>A0ABT8CQJ7</accession>
<comment type="caution">
    <text evidence="2">The sequence shown here is derived from an EMBL/GenBank/DDBJ whole genome shotgun (WGS) entry which is preliminary data.</text>
</comment>
<dbReference type="PANTHER" id="PTHR42678:SF34">
    <property type="entry name" value="OS04G0183300 PROTEIN"/>
    <property type="match status" value="1"/>
</dbReference>
<gene>
    <name evidence="2" type="ORF">QWY96_20765</name>
</gene>
<keyword evidence="3" id="KW-1185">Reference proteome</keyword>
<evidence type="ECO:0000259" key="1">
    <source>
        <dbReference type="Pfam" id="PF01425"/>
    </source>
</evidence>
<proteinExistence type="predicted"/>
<dbReference type="PANTHER" id="PTHR42678">
    <property type="entry name" value="AMIDASE"/>
    <property type="match status" value="1"/>
</dbReference>
<sequence length="505" mass="55148">MDNGDLTAVELTKFYLFRIGQYDIDKLNSVLELNPDAIAIAKYADQVRASGKPHSEMLGIPVLVKDNIATNDRMHTTGGMAALLDWNPDHDAHIIKRLRESGAVILGKANLSENANYFSVIDPNGFTNLGGQTRNAYGFYSVLGSSSGSGVAAAAQFAAITVGTETQGSINAPAEMSSVVGFKPSIGLVSRDNIIPLAASQDSAGPMARSVEDVAIEMNILADADPSDPLYSEVRDHDIPDYTKYLDPSVYQGIKVGIYENSYSSLEQSAWLEDIKAALGKAGVSYEVVNDLPSARTYRLNLGCEFNYEFADMAKAQHMPVKSVADLLNYNNVYPERRAVWGQKDIQNSVNTNVDRDTCLNNAEEKRKMWDTAVNDYFENHDFQVLVTETSKSAIYAPAGAPSASVPFGYETADAAIQSDWRRWARQAPTMLGTPVSTHVMAPRFEDGNVLAISKAIEVGRKSIARRQHKAPDLDATIKMNEDAGVFAIHDEQRAESPTYVPKES</sequence>
<evidence type="ECO:0000313" key="3">
    <source>
        <dbReference type="Proteomes" id="UP001223712"/>
    </source>
</evidence>
<dbReference type="SUPFAM" id="SSF75304">
    <property type="entry name" value="Amidase signature (AS) enzymes"/>
    <property type="match status" value="1"/>
</dbReference>
<evidence type="ECO:0000313" key="2">
    <source>
        <dbReference type="EMBL" id="MDN3702731.1"/>
    </source>
</evidence>
<organism evidence="2 3">
    <name type="scientific">Vibrio artabrorum</name>
    <dbReference type="NCBI Taxonomy" id="446374"/>
    <lineage>
        <taxon>Bacteria</taxon>
        <taxon>Pseudomonadati</taxon>
        <taxon>Pseudomonadota</taxon>
        <taxon>Gammaproteobacteria</taxon>
        <taxon>Vibrionales</taxon>
        <taxon>Vibrionaceae</taxon>
        <taxon>Vibrio</taxon>
    </lineage>
</organism>
<dbReference type="Pfam" id="PF01425">
    <property type="entry name" value="Amidase"/>
    <property type="match status" value="1"/>
</dbReference>